<dbReference type="PANTHER" id="PTHR18964">
    <property type="entry name" value="ROK (REPRESSOR, ORF, KINASE) FAMILY"/>
    <property type="match status" value="1"/>
</dbReference>
<dbReference type="CDD" id="cd23763">
    <property type="entry name" value="ASKHA_ATPase_ROK"/>
    <property type="match status" value="1"/>
</dbReference>
<gene>
    <name evidence="2" type="primary">glk</name>
    <name evidence="2" type="ORF">HMPREF9136_1186</name>
</gene>
<comment type="caution">
    <text evidence="2">The sequence shown here is derived from an EMBL/GenBank/DDBJ whole genome shotgun (WGS) entry which is preliminary data.</text>
</comment>
<dbReference type="InterPro" id="IPR043129">
    <property type="entry name" value="ATPase_NBD"/>
</dbReference>
<evidence type="ECO:0000313" key="2">
    <source>
        <dbReference type="EMBL" id="EGQ15425.1"/>
    </source>
</evidence>
<evidence type="ECO:0000313" key="3">
    <source>
        <dbReference type="Proteomes" id="UP000007820"/>
    </source>
</evidence>
<evidence type="ECO:0000256" key="1">
    <source>
        <dbReference type="ARBA" id="ARBA00006479"/>
    </source>
</evidence>
<proteinExistence type="inferred from homology"/>
<reference evidence="2 3" key="1">
    <citation type="submission" date="2011-04" db="EMBL/GenBank/DDBJ databases">
        <authorList>
            <person name="Muzny D."/>
            <person name="Qin X."/>
            <person name="Deng J."/>
            <person name="Jiang H."/>
            <person name="Liu Y."/>
            <person name="Qu J."/>
            <person name="Song X.-Z."/>
            <person name="Zhang L."/>
            <person name="Thornton R."/>
            <person name="Coyle M."/>
            <person name="Francisco L."/>
            <person name="Jackson L."/>
            <person name="Javaid M."/>
            <person name="Korchina V."/>
            <person name="Kovar C."/>
            <person name="Mata R."/>
            <person name="Mathew T."/>
            <person name="Ngo R."/>
            <person name="Nguyen L."/>
            <person name="Nguyen N."/>
            <person name="Okwuonu G."/>
            <person name="Ongeri F."/>
            <person name="Pham C."/>
            <person name="Simmons D."/>
            <person name="Wilczek-Boney K."/>
            <person name="Hale W."/>
            <person name="Jakkamsetti A."/>
            <person name="Pham P."/>
            <person name="Ruth R."/>
            <person name="San Lucas F."/>
            <person name="Warren J."/>
            <person name="Zhang J."/>
            <person name="Zhao Z."/>
            <person name="Zhou C."/>
            <person name="Zhu D."/>
            <person name="Lee S."/>
            <person name="Bess C."/>
            <person name="Blankenburg K."/>
            <person name="Forbes L."/>
            <person name="Fu Q."/>
            <person name="Gubbala S."/>
            <person name="Hirani K."/>
            <person name="Jayaseelan J.C."/>
            <person name="Lara F."/>
            <person name="Munidasa M."/>
            <person name="Palculict T."/>
            <person name="Patil S."/>
            <person name="Pu L.-L."/>
            <person name="Saada N."/>
            <person name="Tang L."/>
            <person name="Weissenberger G."/>
            <person name="Zhu Y."/>
            <person name="Hemphill L."/>
            <person name="Shang Y."/>
            <person name="Youmans B."/>
            <person name="Ayvaz T."/>
            <person name="Ross M."/>
            <person name="Santibanez J."/>
            <person name="Aqrawi P."/>
            <person name="Gross S."/>
            <person name="Joshi V."/>
            <person name="Fowler G."/>
            <person name="Nazareth L."/>
            <person name="Reid J."/>
            <person name="Worley K."/>
            <person name="Petrosino J."/>
            <person name="Highlander S."/>
            <person name="Gibbs R."/>
        </authorList>
    </citation>
    <scope>NUCLEOTIDE SEQUENCE [LARGE SCALE GENOMIC DNA]</scope>
    <source>
        <strain evidence="2 3">DSM 3688</strain>
    </source>
</reference>
<dbReference type="Pfam" id="PF00480">
    <property type="entry name" value="ROK"/>
    <property type="match status" value="1"/>
</dbReference>
<dbReference type="PROSITE" id="PS01125">
    <property type="entry name" value="ROK"/>
    <property type="match status" value="1"/>
</dbReference>
<dbReference type="GO" id="GO:0004340">
    <property type="term" value="F:glucokinase activity"/>
    <property type="evidence" value="ECO:0007669"/>
    <property type="project" value="UniProtKB-EC"/>
</dbReference>
<keyword evidence="2" id="KW-0808">Transferase</keyword>
<dbReference type="InterPro" id="IPR000600">
    <property type="entry name" value="ROK"/>
</dbReference>
<dbReference type="Proteomes" id="UP000007820">
    <property type="component" value="Unassembled WGS sequence"/>
</dbReference>
<dbReference type="eggNOG" id="COG1940">
    <property type="taxonomic scope" value="Bacteria"/>
</dbReference>
<organism evidence="2 3">
    <name type="scientific">Prevotella dentalis (strain ATCC 49559 / DSM 3688 / JCM 13448 / NCTC 12043 / ES 2772)</name>
    <name type="common">Mitsuokella dentalis</name>
    <dbReference type="NCBI Taxonomy" id="908937"/>
    <lineage>
        <taxon>Bacteria</taxon>
        <taxon>Pseudomonadati</taxon>
        <taxon>Bacteroidota</taxon>
        <taxon>Bacteroidia</taxon>
        <taxon>Bacteroidales</taxon>
        <taxon>Prevotellaceae</taxon>
        <taxon>Prevotella</taxon>
    </lineage>
</organism>
<dbReference type="STRING" id="908937.Prede_1313"/>
<dbReference type="InterPro" id="IPR049874">
    <property type="entry name" value="ROK_cs"/>
</dbReference>
<dbReference type="PANTHER" id="PTHR18964:SF149">
    <property type="entry name" value="BIFUNCTIONAL UDP-N-ACETYLGLUCOSAMINE 2-EPIMERASE_N-ACETYLMANNOSAMINE KINASE"/>
    <property type="match status" value="1"/>
</dbReference>
<comment type="similarity">
    <text evidence="1">Belongs to the ROK (NagC/XylR) family.</text>
</comment>
<sequence length="321" mass="34666">MRMKENLIGIDIGGTKCAVSYGRWEADELVVVDKIRFATTEVNETIGRICQSVSQMLDKYQLNRENTRGIGISCGGPLSSQKGIIMSPPNLIGWDNVSIVKTIEELTHIPTHLQNDANACALAEFRFGAGRGSRNMVFLTLGTGLGAGIIIDGKLYSGTNDNAGEVGHIRLADFGPVGYGKKGSFEGFTSGGGIAQIACSLIMEQWQQGNRVSWCEYGGLDKVTTRLVAEQATKGDAVARHAFDIAAEYLGRGLAILIDTLNPEVIVIGSIFTRCEHLLRPRMQQVIDREALSCSRQVCVVKRAALDEQIGDYAALSVALV</sequence>
<keyword evidence="2" id="KW-0418">Kinase</keyword>
<name>F9D2V8_PREDD</name>
<dbReference type="EMBL" id="AFPW01000015">
    <property type="protein sequence ID" value="EGQ15425.1"/>
    <property type="molecule type" value="Genomic_DNA"/>
</dbReference>
<protein>
    <submittedName>
        <fullName evidence="2">Glucokinase</fullName>
        <ecNumber evidence="2">2.7.1.2</ecNumber>
    </submittedName>
</protein>
<dbReference type="AlphaFoldDB" id="F9D2V8"/>
<dbReference type="SUPFAM" id="SSF53067">
    <property type="entry name" value="Actin-like ATPase domain"/>
    <property type="match status" value="1"/>
</dbReference>
<accession>F9D2V8</accession>
<dbReference type="EC" id="2.7.1.2" evidence="2"/>
<dbReference type="Gene3D" id="3.30.420.40">
    <property type="match status" value="2"/>
</dbReference>